<dbReference type="PANTHER" id="PTHR11062:SF365">
    <property type="entry name" value="EXOSTOSIN GT47 DOMAIN-CONTAINING PROTEIN"/>
    <property type="match status" value="1"/>
</dbReference>
<dbReference type="Proteomes" id="UP001188597">
    <property type="component" value="Unassembled WGS sequence"/>
</dbReference>
<keyword evidence="3" id="KW-0328">Glycosyltransferase</keyword>
<evidence type="ECO:0000256" key="2">
    <source>
        <dbReference type="ARBA" id="ARBA00010271"/>
    </source>
</evidence>
<organism evidence="7 8">
    <name type="scientific">Escallonia herrerae</name>
    <dbReference type="NCBI Taxonomy" id="1293975"/>
    <lineage>
        <taxon>Eukaryota</taxon>
        <taxon>Viridiplantae</taxon>
        <taxon>Streptophyta</taxon>
        <taxon>Embryophyta</taxon>
        <taxon>Tracheophyta</taxon>
        <taxon>Spermatophyta</taxon>
        <taxon>Magnoliopsida</taxon>
        <taxon>eudicotyledons</taxon>
        <taxon>Gunneridae</taxon>
        <taxon>Pentapetalae</taxon>
        <taxon>asterids</taxon>
        <taxon>campanulids</taxon>
        <taxon>Escalloniales</taxon>
        <taxon>Escalloniaceae</taxon>
        <taxon>Escallonia</taxon>
    </lineage>
</organism>
<keyword evidence="3" id="KW-0808">Transferase</keyword>
<protein>
    <recommendedName>
        <fullName evidence="6">Exostosin GT47 domain-containing protein</fullName>
    </recommendedName>
</protein>
<dbReference type="InterPro" id="IPR040911">
    <property type="entry name" value="Exostosin_GT47"/>
</dbReference>
<evidence type="ECO:0000259" key="6">
    <source>
        <dbReference type="Pfam" id="PF03016"/>
    </source>
</evidence>
<sequence>MASVSFPTPFLVYPSVFLLLFFSCLNSHFDFFSFSLSSIFSTHNQTLVRSTDEALSSGAKDLFNGSTASRVQKNGHANRAEEGLAKARGAIREAVRTRSYMSYKDERFVPRGSIYRNPYAFHQSHVEMEKRFKVWVYKEGEPPLFHAGPMKDIYSTEGQFIDEIESGKSVFLARHPDEALAFFVPVSVVRIIKYLYEPHVDYHRGHLQNVVTDYIDILSKKYKYWNRSSGADHFFVSCHDWGPDVSTANPTLYKNFIRVLCNANASEGFRPARDVSLPEIKIPYKDLGPPRLSRAPNNRSILAFFAGGCHGHVRERLFQYWKDKDQDVQVHDYLPKSLNYFELMGRTKFCLCPSGYEVASPRVVESIYAGCVPVIISDSYVLPFSDVLDWSEFSIHIPVARIPEIKVILEGISMTEYLKRQKLVLQVQRHFMVHRPAQPYDLLYMVFHSVWLRRLNVKFS</sequence>
<dbReference type="GO" id="GO:0016757">
    <property type="term" value="F:glycosyltransferase activity"/>
    <property type="evidence" value="ECO:0007669"/>
    <property type="project" value="UniProtKB-KW"/>
</dbReference>
<proteinExistence type="inferred from homology"/>
<dbReference type="PANTHER" id="PTHR11062">
    <property type="entry name" value="EXOSTOSIN HEPARAN SULFATE GLYCOSYLTRANSFERASE -RELATED"/>
    <property type="match status" value="1"/>
</dbReference>
<evidence type="ECO:0000313" key="7">
    <source>
        <dbReference type="EMBL" id="KAK3043759.1"/>
    </source>
</evidence>
<comment type="subcellular location">
    <subcellularLocation>
        <location evidence="1">Golgi apparatus membrane</location>
        <topology evidence="1">Single-pass type II membrane protein</topology>
    </subcellularLocation>
</comment>
<dbReference type="GO" id="GO:0000139">
    <property type="term" value="C:Golgi membrane"/>
    <property type="evidence" value="ECO:0007669"/>
    <property type="project" value="UniProtKB-SubCell"/>
</dbReference>
<dbReference type="Pfam" id="PF03016">
    <property type="entry name" value="Exostosin_GT47"/>
    <property type="match status" value="1"/>
</dbReference>
<dbReference type="InterPro" id="IPR004263">
    <property type="entry name" value="Exostosin"/>
</dbReference>
<gene>
    <name evidence="7" type="ORF">RJ639_001955</name>
</gene>
<reference evidence="7" key="1">
    <citation type="submission" date="2022-12" db="EMBL/GenBank/DDBJ databases">
        <title>Draft genome assemblies for two species of Escallonia (Escalloniales).</title>
        <authorList>
            <person name="Chanderbali A."/>
            <person name="Dervinis C."/>
            <person name="Anghel I."/>
            <person name="Soltis D."/>
            <person name="Soltis P."/>
            <person name="Zapata F."/>
        </authorList>
    </citation>
    <scope>NUCLEOTIDE SEQUENCE</scope>
    <source>
        <strain evidence="7">UCBG64.0493</strain>
        <tissue evidence="7">Leaf</tissue>
    </source>
</reference>
<comment type="caution">
    <text evidence="7">The sequence shown here is derived from an EMBL/GenBank/DDBJ whole genome shotgun (WGS) entry which is preliminary data.</text>
</comment>
<keyword evidence="4" id="KW-0812">Transmembrane</keyword>
<feature type="domain" description="Exostosin GT47" evidence="6">
    <location>
        <begin position="128"/>
        <end position="410"/>
    </location>
</feature>
<evidence type="ECO:0000256" key="5">
    <source>
        <dbReference type="ARBA" id="ARBA00023034"/>
    </source>
</evidence>
<accession>A0AA88XG23</accession>
<keyword evidence="5" id="KW-0333">Golgi apparatus</keyword>
<comment type="similarity">
    <text evidence="2">Belongs to the glycosyltransferase 47 family.</text>
</comment>
<keyword evidence="4" id="KW-0735">Signal-anchor</keyword>
<dbReference type="AlphaFoldDB" id="A0AA88XG23"/>
<evidence type="ECO:0000256" key="1">
    <source>
        <dbReference type="ARBA" id="ARBA00004323"/>
    </source>
</evidence>
<evidence type="ECO:0000256" key="3">
    <source>
        <dbReference type="ARBA" id="ARBA00022676"/>
    </source>
</evidence>
<evidence type="ECO:0000313" key="8">
    <source>
        <dbReference type="Proteomes" id="UP001188597"/>
    </source>
</evidence>
<name>A0AA88XG23_9ASTE</name>
<evidence type="ECO:0000256" key="4">
    <source>
        <dbReference type="ARBA" id="ARBA00022968"/>
    </source>
</evidence>
<keyword evidence="8" id="KW-1185">Reference proteome</keyword>
<dbReference type="EMBL" id="JAVXUP010000002">
    <property type="protein sequence ID" value="KAK3043759.1"/>
    <property type="molecule type" value="Genomic_DNA"/>
</dbReference>